<sequence length="855" mass="89529">MPTVTKTKIKATLQQTALVGIAAVAIGALLGTFTASFAVGVTPRVKIAATTGPRCANSANIACGKTVAYAVPAATSRGYLLERLTDGNSATFTYASGGLFGYEVNLGQATPVAEVRVTWGKWGLTFSPDGKSYMQDYYVYALVGDRWELIEGSDNGPYVKLSVMVLPQPVIATKIRITSGWGLQADHQWGTNGFHRSSQLLGVLELEAYATPAQPTSAVELLSDGSFEAGVSTYRNDNLQAFTAVTTYPRIGSKAAKLTFKRYGVTWGGVARRFTVGTGPGQLKPGTSYQLSSWIRLGKVGKFSQLASRAVLKNVAYLGANVGTRTDTEWHRSVVYFVTPTQAEITANPAWASIDVYPAWGMRRVAEPVEAFLDDVSLREGRSNVQLDASFSPLPLPLPTVGVGSINVVLGRLVLDAGGSSEDVELGDITLAVQTQSPAAPTNGYGFRLLDERGNIVTNSENPTVSTPGGKDTLFFSLEDITVTVPKDGSRVLTVVGNFIDEADGGSYRVGVSGTSVSDASGTASGSAASTASAGKGGTTSGVGVNTSAPADGGGSGDGTGDGGGTGGGGSGSRGNGNACVKPHVDDDIMRIVNQEAPTCDKLTLPDPWPGDNSLGVWLIRTFKYEDLSAVPGINDPNGKKTCEGEWPSPNEGGFIGCEQKIIKSDSSYSGYFKAWEATEPVGGPTCTDCCVTSKEKKAGTAITKAIPFNPNTHKCCSMTSSNGQEKDADVKVESYVIPKCDPVESDCNRNAPANCGDRIEVGVPLSDGCCPYGDDHGGKDGKIDVFIGKLCADTDCKATITATDTACHNNEDSDHVSGCAVDFVNISGCNAIKKPICKKHKDAGGFHWHCNVCK</sequence>
<name>A0A1G1YF25_9BACT</name>
<dbReference type="EMBL" id="MHIL01000027">
    <property type="protein sequence ID" value="OGY50851.1"/>
    <property type="molecule type" value="Genomic_DNA"/>
</dbReference>
<evidence type="ECO:0000313" key="3">
    <source>
        <dbReference type="Proteomes" id="UP000177310"/>
    </source>
</evidence>
<dbReference type="AlphaFoldDB" id="A0A1G1YF25"/>
<comment type="caution">
    <text evidence="2">The sequence shown here is derived from an EMBL/GenBank/DDBJ whole genome shotgun (WGS) entry which is preliminary data.</text>
</comment>
<feature type="compositionally biased region" description="Low complexity" evidence="1">
    <location>
        <begin position="515"/>
        <end position="534"/>
    </location>
</feature>
<proteinExistence type="predicted"/>
<feature type="compositionally biased region" description="Gly residues" evidence="1">
    <location>
        <begin position="552"/>
        <end position="575"/>
    </location>
</feature>
<organism evidence="2 3">
    <name type="scientific">Candidatus Buchananbacteria bacterium RIFCSPHIGHO2_02_FULL_56_16</name>
    <dbReference type="NCBI Taxonomy" id="1797542"/>
    <lineage>
        <taxon>Bacteria</taxon>
        <taxon>Candidatus Buchananiibacteriota</taxon>
    </lineage>
</organism>
<accession>A0A1G1YF25</accession>
<dbReference type="Proteomes" id="UP000177310">
    <property type="component" value="Unassembled WGS sequence"/>
</dbReference>
<gene>
    <name evidence="2" type="ORF">A3J59_03290</name>
</gene>
<protein>
    <submittedName>
        <fullName evidence="2">Uncharacterized protein</fullName>
    </submittedName>
</protein>
<dbReference type="Gene3D" id="2.60.120.260">
    <property type="entry name" value="Galactose-binding domain-like"/>
    <property type="match status" value="1"/>
</dbReference>
<feature type="region of interest" description="Disordered" evidence="1">
    <location>
        <begin position="515"/>
        <end position="582"/>
    </location>
</feature>
<evidence type="ECO:0000256" key="1">
    <source>
        <dbReference type="SAM" id="MobiDB-lite"/>
    </source>
</evidence>
<reference evidence="2 3" key="1">
    <citation type="journal article" date="2016" name="Nat. Commun.">
        <title>Thousands of microbial genomes shed light on interconnected biogeochemical processes in an aquifer system.</title>
        <authorList>
            <person name="Anantharaman K."/>
            <person name="Brown C.T."/>
            <person name="Hug L.A."/>
            <person name="Sharon I."/>
            <person name="Castelle C.J."/>
            <person name="Probst A.J."/>
            <person name="Thomas B.C."/>
            <person name="Singh A."/>
            <person name="Wilkins M.J."/>
            <person name="Karaoz U."/>
            <person name="Brodie E.L."/>
            <person name="Williams K.H."/>
            <person name="Hubbard S.S."/>
            <person name="Banfield J.F."/>
        </authorList>
    </citation>
    <scope>NUCLEOTIDE SEQUENCE [LARGE SCALE GENOMIC DNA]</scope>
</reference>
<evidence type="ECO:0000313" key="2">
    <source>
        <dbReference type="EMBL" id="OGY50851.1"/>
    </source>
</evidence>